<reference evidence="3 4" key="1">
    <citation type="submission" date="2019-03" db="EMBL/GenBank/DDBJ databases">
        <title>Genomic Encyclopedia of Type Strains, Phase IV (KMG-IV): sequencing the most valuable type-strain genomes for metagenomic binning, comparative biology and taxonomic classification.</title>
        <authorList>
            <person name="Goeker M."/>
        </authorList>
    </citation>
    <scope>NUCLEOTIDE SEQUENCE [LARGE SCALE GENOMIC DNA]</scope>
    <source>
        <strain evidence="3 4">DSM 7445</strain>
    </source>
</reference>
<keyword evidence="4" id="KW-1185">Reference proteome</keyword>
<dbReference type="PANTHER" id="PTHR30160">
    <property type="entry name" value="TETRAACYLDISACCHARIDE 4'-KINASE-RELATED"/>
    <property type="match status" value="1"/>
</dbReference>
<keyword evidence="2 3" id="KW-0808">Transferase</keyword>
<dbReference type="AlphaFoldDB" id="A0A4R3HT50"/>
<dbReference type="Pfam" id="PF01075">
    <property type="entry name" value="Glyco_transf_9"/>
    <property type="match status" value="1"/>
</dbReference>
<dbReference type="EMBL" id="SLZQ01000012">
    <property type="protein sequence ID" value="TCS34692.1"/>
    <property type="molecule type" value="Genomic_DNA"/>
</dbReference>
<dbReference type="SUPFAM" id="SSF53756">
    <property type="entry name" value="UDP-Glycosyltransferase/glycogen phosphorylase"/>
    <property type="match status" value="1"/>
</dbReference>
<organism evidence="3 4">
    <name type="scientific">Paucimonas lemoignei</name>
    <name type="common">Pseudomonas lemoignei</name>
    <dbReference type="NCBI Taxonomy" id="29443"/>
    <lineage>
        <taxon>Bacteria</taxon>
        <taxon>Pseudomonadati</taxon>
        <taxon>Pseudomonadota</taxon>
        <taxon>Betaproteobacteria</taxon>
        <taxon>Burkholderiales</taxon>
        <taxon>Burkholderiaceae</taxon>
        <taxon>Paucimonas</taxon>
    </lineage>
</organism>
<dbReference type="PANTHER" id="PTHR30160:SF1">
    <property type="entry name" value="LIPOPOLYSACCHARIDE 1,2-N-ACETYLGLUCOSAMINETRANSFERASE-RELATED"/>
    <property type="match status" value="1"/>
</dbReference>
<evidence type="ECO:0000313" key="4">
    <source>
        <dbReference type="Proteomes" id="UP000295382"/>
    </source>
</evidence>
<sequence>MDEVVNFPRLGAGHHILSGLESCCRIGVFRALQLGDMLCVVPALRALRQAAPDAHISLIGLPWAESFARRFHRYIDSFFSFPGYPGLPEHPVELSRIPGFMFVMQEQRFDVLLQLHGSGVLTNPLVASFGAARTAGFFTEGNFCPDARYFMPWEEKQHEIRRNLQLLSWLGLPAEDDELEFPLEEKDWRRLHECGEKLPPPGSYVCIHPGARMPSRRWPAERFAAVADRLRREGLAVVLTGAKEESELVQSVERAMHAKPINLCGRTDLGAFAALVAEARLVVCNDTGTSHIATAVKTPSVVISCGSDSRRWAPLDSRRHRTLAADVPCRPCMHQVCPIGHLCADQIDAEAVYREVCLVLSDNARTDLPAGPFTHISR</sequence>
<proteinExistence type="predicted"/>
<dbReference type="Proteomes" id="UP000295382">
    <property type="component" value="Unassembled WGS sequence"/>
</dbReference>
<dbReference type="Gene3D" id="3.40.50.2000">
    <property type="entry name" value="Glycogen Phosphorylase B"/>
    <property type="match status" value="2"/>
</dbReference>
<dbReference type="GO" id="GO:0008713">
    <property type="term" value="F:ADP-heptose-lipopolysaccharide heptosyltransferase activity"/>
    <property type="evidence" value="ECO:0007669"/>
    <property type="project" value="TreeGrafter"/>
</dbReference>
<gene>
    <name evidence="3" type="ORF">EDC30_11222</name>
</gene>
<accession>A0A4R3HT50</accession>
<comment type="caution">
    <text evidence="3">The sequence shown here is derived from an EMBL/GenBank/DDBJ whole genome shotgun (WGS) entry which is preliminary data.</text>
</comment>
<evidence type="ECO:0000256" key="2">
    <source>
        <dbReference type="ARBA" id="ARBA00022679"/>
    </source>
</evidence>
<dbReference type="CDD" id="cd03789">
    <property type="entry name" value="GT9_LPS_heptosyltransferase"/>
    <property type="match status" value="1"/>
</dbReference>
<protein>
    <submittedName>
        <fullName evidence="3">ADP-heptose:LPS heptosyltransferase</fullName>
    </submittedName>
</protein>
<dbReference type="RefSeq" id="WP_165973851.1">
    <property type="nucleotide sequence ID" value="NZ_SLZQ01000012.1"/>
</dbReference>
<dbReference type="InterPro" id="IPR002201">
    <property type="entry name" value="Glyco_trans_9"/>
</dbReference>
<dbReference type="GO" id="GO:0009244">
    <property type="term" value="P:lipopolysaccharide core region biosynthetic process"/>
    <property type="evidence" value="ECO:0007669"/>
    <property type="project" value="TreeGrafter"/>
</dbReference>
<dbReference type="GO" id="GO:0005829">
    <property type="term" value="C:cytosol"/>
    <property type="evidence" value="ECO:0007669"/>
    <property type="project" value="TreeGrafter"/>
</dbReference>
<evidence type="ECO:0000256" key="1">
    <source>
        <dbReference type="ARBA" id="ARBA00022676"/>
    </source>
</evidence>
<keyword evidence="1" id="KW-0328">Glycosyltransferase</keyword>
<evidence type="ECO:0000313" key="3">
    <source>
        <dbReference type="EMBL" id="TCS34692.1"/>
    </source>
</evidence>
<name>A0A4R3HT50_PAULE</name>
<dbReference type="InterPro" id="IPR051199">
    <property type="entry name" value="LPS_LOS_Heptosyltrfase"/>
</dbReference>